<evidence type="ECO:0000313" key="2">
    <source>
        <dbReference type="EMBL" id="KAF8407537.1"/>
    </source>
</evidence>
<dbReference type="PRINTS" id="PR00069">
    <property type="entry name" value="ALDKETRDTASE"/>
</dbReference>
<dbReference type="InterPro" id="IPR020471">
    <property type="entry name" value="AKR"/>
</dbReference>
<dbReference type="AlphaFoldDB" id="A0A835DPF2"/>
<dbReference type="SUPFAM" id="SSF51430">
    <property type="entry name" value="NAD(P)-linked oxidoreductase"/>
    <property type="match status" value="1"/>
</dbReference>
<protein>
    <recommendedName>
        <fullName evidence="1">NADP-dependent oxidoreductase domain-containing protein</fullName>
    </recommendedName>
</protein>
<comment type="caution">
    <text evidence="2">The sequence shown here is derived from an EMBL/GenBank/DDBJ whole genome shotgun (WGS) entry which is preliminary data.</text>
</comment>
<feature type="domain" description="NADP-dependent oxidoreductase" evidence="1">
    <location>
        <begin position="57"/>
        <end position="136"/>
    </location>
</feature>
<dbReference type="OrthoDB" id="416253at2759"/>
<dbReference type="InterPro" id="IPR018170">
    <property type="entry name" value="Aldo/ket_reductase_CS"/>
</dbReference>
<accession>A0A835DPF2</accession>
<gene>
    <name evidence="2" type="ORF">HHK36_006671</name>
</gene>
<sequence>MGENVLRHCRFVQNRGTLGHAVAEALRRGLIGIRDDLFITSKLWCTDAHPDLEAWAGLEYVDLYLVHVPARLKKGEMVYPFNKEDILPFDMRGTWEAMEECSRLGLAKSIGVSNFDCEKLSQLLAHATIPPAINQVLNGQAFHGNDFDDGVITDKISGDDEIVSGEIERCMSAEEADRFLQGERDSCECMVSFGGKWNLVGFYCCDGQSNPQRNCPG</sequence>
<dbReference type="InterPro" id="IPR036812">
    <property type="entry name" value="NAD(P)_OxRdtase_dom_sf"/>
</dbReference>
<evidence type="ECO:0000313" key="3">
    <source>
        <dbReference type="Proteomes" id="UP000655225"/>
    </source>
</evidence>
<dbReference type="Pfam" id="PF00248">
    <property type="entry name" value="Aldo_ket_red"/>
    <property type="match status" value="1"/>
</dbReference>
<dbReference type="Proteomes" id="UP000655225">
    <property type="component" value="Unassembled WGS sequence"/>
</dbReference>
<dbReference type="Gene3D" id="3.20.20.100">
    <property type="entry name" value="NADP-dependent oxidoreductase domain"/>
    <property type="match status" value="1"/>
</dbReference>
<name>A0A835DPF2_TETSI</name>
<organism evidence="2 3">
    <name type="scientific">Tetracentron sinense</name>
    <name type="common">Spur-leaf</name>
    <dbReference type="NCBI Taxonomy" id="13715"/>
    <lineage>
        <taxon>Eukaryota</taxon>
        <taxon>Viridiplantae</taxon>
        <taxon>Streptophyta</taxon>
        <taxon>Embryophyta</taxon>
        <taxon>Tracheophyta</taxon>
        <taxon>Spermatophyta</taxon>
        <taxon>Magnoliopsida</taxon>
        <taxon>Trochodendrales</taxon>
        <taxon>Trochodendraceae</taxon>
        <taxon>Tetracentron</taxon>
    </lineage>
</organism>
<dbReference type="PANTHER" id="PTHR11732">
    <property type="entry name" value="ALDO/KETO REDUCTASE"/>
    <property type="match status" value="1"/>
</dbReference>
<dbReference type="GO" id="GO:0016491">
    <property type="term" value="F:oxidoreductase activity"/>
    <property type="evidence" value="ECO:0007669"/>
    <property type="project" value="InterPro"/>
</dbReference>
<dbReference type="InterPro" id="IPR023210">
    <property type="entry name" value="NADP_OxRdtase_dom"/>
</dbReference>
<reference evidence="2 3" key="1">
    <citation type="submission" date="2020-04" db="EMBL/GenBank/DDBJ databases">
        <title>Plant Genome Project.</title>
        <authorList>
            <person name="Zhang R.-G."/>
        </authorList>
    </citation>
    <scope>NUCLEOTIDE SEQUENCE [LARGE SCALE GENOMIC DNA]</scope>
    <source>
        <strain evidence="2">YNK0</strain>
        <tissue evidence="2">Leaf</tissue>
    </source>
</reference>
<dbReference type="EMBL" id="JABCRI010000004">
    <property type="protein sequence ID" value="KAF8407537.1"/>
    <property type="molecule type" value="Genomic_DNA"/>
</dbReference>
<keyword evidence="3" id="KW-1185">Reference proteome</keyword>
<proteinExistence type="predicted"/>
<dbReference type="PROSITE" id="PS00062">
    <property type="entry name" value="ALDOKETO_REDUCTASE_2"/>
    <property type="match status" value="1"/>
</dbReference>
<evidence type="ECO:0000259" key="1">
    <source>
        <dbReference type="Pfam" id="PF00248"/>
    </source>
</evidence>